<dbReference type="RefSeq" id="WP_336558324.1">
    <property type="nucleotide sequence ID" value="NZ_JBBAYL010000004.1"/>
</dbReference>
<name>A0ABU8GA02_9ACTN</name>
<dbReference type="Proteomes" id="UP001365781">
    <property type="component" value="Unassembled WGS sequence"/>
</dbReference>
<proteinExistence type="predicted"/>
<gene>
    <name evidence="2" type="ORF">WB403_12680</name>
</gene>
<feature type="region of interest" description="Disordered" evidence="1">
    <location>
        <begin position="1"/>
        <end position="20"/>
    </location>
</feature>
<evidence type="ECO:0000313" key="3">
    <source>
        <dbReference type="Proteomes" id="UP001365781"/>
    </source>
</evidence>
<reference evidence="2 3" key="1">
    <citation type="submission" date="2024-03" db="EMBL/GenBank/DDBJ databases">
        <title>First Report of Pectobacterium brasiliscabiei causing potato scab in china.</title>
        <authorList>
            <person name="Handique U."/>
        </authorList>
    </citation>
    <scope>NUCLEOTIDE SEQUENCE [LARGE SCALE GENOMIC DNA]</scope>
    <source>
        <strain evidence="2 3">ZRIMU1503</strain>
    </source>
</reference>
<dbReference type="EMBL" id="JBBAYM010000007">
    <property type="protein sequence ID" value="MEI5610025.1"/>
    <property type="molecule type" value="Genomic_DNA"/>
</dbReference>
<evidence type="ECO:0000256" key="1">
    <source>
        <dbReference type="SAM" id="MobiDB-lite"/>
    </source>
</evidence>
<protein>
    <submittedName>
        <fullName evidence="2">Uncharacterized protein</fullName>
    </submittedName>
</protein>
<keyword evidence="3" id="KW-1185">Reference proteome</keyword>
<accession>A0ABU8GA02</accession>
<comment type="caution">
    <text evidence="2">The sequence shown here is derived from an EMBL/GenBank/DDBJ whole genome shotgun (WGS) entry which is preliminary data.</text>
</comment>
<evidence type="ECO:0000313" key="2">
    <source>
        <dbReference type="EMBL" id="MEI5610025.1"/>
    </source>
</evidence>
<organism evidence="2 3">
    <name type="scientific">Streptomyces brasiliscabiei</name>
    <dbReference type="NCBI Taxonomy" id="2736302"/>
    <lineage>
        <taxon>Bacteria</taxon>
        <taxon>Bacillati</taxon>
        <taxon>Actinomycetota</taxon>
        <taxon>Actinomycetes</taxon>
        <taxon>Kitasatosporales</taxon>
        <taxon>Streptomycetaceae</taxon>
        <taxon>Streptomyces</taxon>
    </lineage>
</organism>
<sequence>MLDSIAHVPRSGGGKPAAEVENSDLRDLLTAIRDALDLPYDVRSDIALLLRVMAVRGTLRDVLDGQATNGIPWETAYLRKETARLAARESAEGRGEYLSCGADLGRDEYPFTCHRRIGHNGKCSGDRDA</sequence>